<evidence type="ECO:0000313" key="2">
    <source>
        <dbReference type="EMBL" id="CAF1551865.1"/>
    </source>
</evidence>
<feature type="domain" description="F-box" evidence="1">
    <location>
        <begin position="5"/>
        <end position="56"/>
    </location>
</feature>
<dbReference type="Proteomes" id="UP000663834">
    <property type="component" value="Unassembled WGS sequence"/>
</dbReference>
<evidence type="ECO:0000259" key="1">
    <source>
        <dbReference type="PROSITE" id="PS50181"/>
    </source>
</evidence>
<protein>
    <recommendedName>
        <fullName evidence="1">F-box domain-containing protein</fullName>
    </recommendedName>
</protein>
<proteinExistence type="predicted"/>
<dbReference type="Pfam" id="PF00646">
    <property type="entry name" value="F-box"/>
    <property type="match status" value="1"/>
</dbReference>
<dbReference type="AlphaFoldDB" id="A0A815WZ91"/>
<dbReference type="SUPFAM" id="SSF81383">
    <property type="entry name" value="F-box domain"/>
    <property type="match status" value="1"/>
</dbReference>
<dbReference type="CDD" id="cd09917">
    <property type="entry name" value="F-box_SF"/>
    <property type="match status" value="1"/>
</dbReference>
<reference evidence="2" key="1">
    <citation type="submission" date="2021-02" db="EMBL/GenBank/DDBJ databases">
        <authorList>
            <person name="Nowell W R."/>
        </authorList>
    </citation>
    <scope>NUCLEOTIDE SEQUENCE</scope>
</reference>
<dbReference type="PROSITE" id="PS50181">
    <property type="entry name" value="FBOX"/>
    <property type="match status" value="1"/>
</dbReference>
<dbReference type="Gene3D" id="1.20.1280.50">
    <property type="match status" value="1"/>
</dbReference>
<gene>
    <name evidence="2" type="ORF">KQP761_LOCUS17710</name>
</gene>
<accession>A0A815WZ91</accession>
<comment type="caution">
    <text evidence="2">The sequence shown here is derived from an EMBL/GenBank/DDBJ whole genome shotgun (WGS) entry which is preliminary data.</text>
</comment>
<sequence length="566" mass="66112">MTMYISYLDRLPVEILHHILDNLDTQTILFSFRFACKRFHSIANSYNYYDFNFESISKTKFLHMCCIIPFEQVVALTLSDKDNTHGQIKVFNSLFNINQFIRLRSLTLIQIETHDLKVFLNYAIRSSLLFLSIDCQTTRIHEENTALNLISSTIEHCSLKKLNLNMRPTDMKELRWPLNLTISYLRIKNSITCDQFYTVLQHSPCLQTIILKDFNVDDTSEKNLPCFNHAPFLQIKSLTCEDGRIQINKLEQCLTLTPALVYLKLIGCGNLFCSTFDGYRWEQLIKNKLPLLEKFDFLISAFTHVNFDTSTVEQMISSFRTSFWVDEKHCLVTCDYIICSHKLLLYTLPLCTDHFVYYNTDTRKVSAKNFTLTNNYSTMMDNAKKLHLHLTKFSNVDEIDKVNHLLFRNVTAPTIATNGGWPDDSFRFFSTIIDLSPIETLSLSIRFIDEYIPIIVHNINQALKCSPNIYVLSLHNLWSADNFASTVETIYSMITPNIKYLDIRVQNSDDVKFIIENFENLKDITFEYVQNLILNRGKFIEVLSDMKRHVSRWESHCAFHVWLDKA</sequence>
<dbReference type="InterPro" id="IPR036047">
    <property type="entry name" value="F-box-like_dom_sf"/>
</dbReference>
<organism evidence="2 3">
    <name type="scientific">Rotaria magnacalcarata</name>
    <dbReference type="NCBI Taxonomy" id="392030"/>
    <lineage>
        <taxon>Eukaryota</taxon>
        <taxon>Metazoa</taxon>
        <taxon>Spiralia</taxon>
        <taxon>Gnathifera</taxon>
        <taxon>Rotifera</taxon>
        <taxon>Eurotatoria</taxon>
        <taxon>Bdelloidea</taxon>
        <taxon>Philodinida</taxon>
        <taxon>Philodinidae</taxon>
        <taxon>Rotaria</taxon>
    </lineage>
</organism>
<name>A0A815WZ91_9BILA</name>
<evidence type="ECO:0000313" key="3">
    <source>
        <dbReference type="Proteomes" id="UP000663834"/>
    </source>
</evidence>
<dbReference type="SMART" id="SM00256">
    <property type="entry name" value="FBOX"/>
    <property type="match status" value="1"/>
</dbReference>
<dbReference type="EMBL" id="CAJNOW010008983">
    <property type="protein sequence ID" value="CAF1551865.1"/>
    <property type="molecule type" value="Genomic_DNA"/>
</dbReference>
<dbReference type="OrthoDB" id="9988995at2759"/>
<dbReference type="InterPro" id="IPR001810">
    <property type="entry name" value="F-box_dom"/>
</dbReference>